<evidence type="ECO:0000313" key="1">
    <source>
        <dbReference type="EMBL" id="CQR52125.1"/>
    </source>
</evidence>
<dbReference type="OrthoDB" id="373794at2157"/>
<protein>
    <submittedName>
        <fullName evidence="1">Uncharacterized protein</fullName>
    </submittedName>
</protein>
<gene>
    <name evidence="1" type="ORF">BN996_02992</name>
</gene>
<proteinExistence type="predicted"/>
<dbReference type="Proteomes" id="UP000198902">
    <property type="component" value="Unassembled WGS sequence"/>
</dbReference>
<accession>A0A0D6JUG4</accession>
<organism evidence="1 2">
    <name type="scientific">Haloferax massiliensis</name>
    <dbReference type="NCBI Taxonomy" id="1476858"/>
    <lineage>
        <taxon>Archaea</taxon>
        <taxon>Methanobacteriati</taxon>
        <taxon>Methanobacteriota</taxon>
        <taxon>Stenosarchaea group</taxon>
        <taxon>Halobacteria</taxon>
        <taxon>Halobacteriales</taxon>
        <taxon>Haloferacaceae</taxon>
        <taxon>Haloferax</taxon>
    </lineage>
</organism>
<dbReference type="AlphaFoldDB" id="A0A0D6JUG4"/>
<name>A0A0D6JUG4_9EURY</name>
<reference evidence="2" key="1">
    <citation type="submission" date="2015-03" db="EMBL/GenBank/DDBJ databases">
        <authorList>
            <person name="Urmite Genomes"/>
        </authorList>
    </citation>
    <scope>NUCLEOTIDE SEQUENCE [LARGE SCALE GENOMIC DNA]</scope>
    <source>
        <strain evidence="2">Arc-Hr</strain>
    </source>
</reference>
<evidence type="ECO:0000313" key="2">
    <source>
        <dbReference type="Proteomes" id="UP000198902"/>
    </source>
</evidence>
<sequence length="58" mass="6587">MAIVAEIFLSLEALPLVELARALPNREISLSQMIRLEGTRYLFMVTPSAWPTRRADEV</sequence>
<dbReference type="EMBL" id="CSTE01000003">
    <property type="protein sequence ID" value="CQR52125.1"/>
    <property type="molecule type" value="Genomic_DNA"/>
</dbReference>
<keyword evidence="2" id="KW-1185">Reference proteome</keyword>
<dbReference type="RefSeq" id="WP_167344149.1">
    <property type="nucleotide sequence ID" value="NZ_CABLRR010000003.1"/>
</dbReference>